<organism evidence="2 3">
    <name type="scientific">Flavobacterium piscis</name>
    <dbReference type="NCBI Taxonomy" id="1114874"/>
    <lineage>
        <taxon>Bacteria</taxon>
        <taxon>Pseudomonadati</taxon>
        <taxon>Bacteroidota</taxon>
        <taxon>Flavobacteriia</taxon>
        <taxon>Flavobacteriales</taxon>
        <taxon>Flavobacteriaceae</taxon>
        <taxon>Flavobacterium</taxon>
    </lineage>
</organism>
<dbReference type="InterPro" id="IPR037401">
    <property type="entry name" value="SnoaL-like"/>
</dbReference>
<gene>
    <name evidence="2" type="ORF">J2W48_004489</name>
</gene>
<dbReference type="InterPro" id="IPR032710">
    <property type="entry name" value="NTF2-like_dom_sf"/>
</dbReference>
<sequence length="122" mass="14028">MTTKEIARDFLNLAAKGHSHEAFRLYISRNFKHHNVYFKGDADTLMLAMEESARLNPNKFFEIHHILGDQDMVAVHSHVKQSTSDLGVAVVHIFRFESDKIIELWDLGQCIPAKMINENGMF</sequence>
<keyword evidence="3" id="KW-1185">Reference proteome</keyword>
<dbReference type="EMBL" id="JAVDWQ010000024">
    <property type="protein sequence ID" value="MDR7212526.1"/>
    <property type="molecule type" value="Genomic_DNA"/>
</dbReference>
<name>A0ABU1YE50_9FLAO</name>
<dbReference type="RefSeq" id="WP_310284197.1">
    <property type="nucleotide sequence ID" value="NZ_JAVDWQ010000024.1"/>
</dbReference>
<dbReference type="Proteomes" id="UP001269081">
    <property type="component" value="Unassembled WGS sequence"/>
</dbReference>
<dbReference type="Gene3D" id="3.10.450.50">
    <property type="match status" value="1"/>
</dbReference>
<evidence type="ECO:0000313" key="3">
    <source>
        <dbReference type="Proteomes" id="UP001269081"/>
    </source>
</evidence>
<feature type="domain" description="SnoaL-like" evidence="1">
    <location>
        <begin position="8"/>
        <end position="103"/>
    </location>
</feature>
<dbReference type="SUPFAM" id="SSF54427">
    <property type="entry name" value="NTF2-like"/>
    <property type="match status" value="1"/>
</dbReference>
<proteinExistence type="predicted"/>
<reference evidence="2 3" key="1">
    <citation type="submission" date="2023-07" db="EMBL/GenBank/DDBJ databases">
        <title>Sorghum-associated microbial communities from plants grown in Nebraska, USA.</title>
        <authorList>
            <person name="Schachtman D."/>
        </authorList>
    </citation>
    <scope>NUCLEOTIDE SEQUENCE [LARGE SCALE GENOMIC DNA]</scope>
    <source>
        <strain evidence="2 3">4129</strain>
    </source>
</reference>
<evidence type="ECO:0000259" key="1">
    <source>
        <dbReference type="Pfam" id="PF12680"/>
    </source>
</evidence>
<dbReference type="Pfam" id="PF12680">
    <property type="entry name" value="SnoaL_2"/>
    <property type="match status" value="1"/>
</dbReference>
<accession>A0ABU1YE50</accession>
<comment type="caution">
    <text evidence="2">The sequence shown here is derived from an EMBL/GenBank/DDBJ whole genome shotgun (WGS) entry which is preliminary data.</text>
</comment>
<protein>
    <submittedName>
        <fullName evidence="2">SnoaL-like aldol condensation-catalyzing enzyme</fullName>
    </submittedName>
</protein>
<evidence type="ECO:0000313" key="2">
    <source>
        <dbReference type="EMBL" id="MDR7212526.1"/>
    </source>
</evidence>